<keyword evidence="1" id="KW-0812">Transmembrane</keyword>
<dbReference type="AlphaFoldDB" id="A0A9N9KK09"/>
<sequence>LFCDIGFSGHVLFKLVWAPTPGFLCGYMAWAQIFFSLSSIFFIVCITLVCIVAADAEIWLSWCLG</sequence>
<keyword evidence="1" id="KW-0472">Membrane</keyword>
<feature type="non-terminal residue" evidence="2">
    <location>
        <position position="65"/>
    </location>
</feature>
<dbReference type="Proteomes" id="UP000789759">
    <property type="component" value="Unassembled WGS sequence"/>
</dbReference>
<evidence type="ECO:0000256" key="1">
    <source>
        <dbReference type="SAM" id="Phobius"/>
    </source>
</evidence>
<keyword evidence="3" id="KW-1185">Reference proteome</keyword>
<feature type="transmembrane region" description="Helical" evidence="1">
    <location>
        <begin position="29"/>
        <end position="54"/>
    </location>
</feature>
<accession>A0A9N9KK09</accession>
<dbReference type="EMBL" id="CAJVQA010090589">
    <property type="protein sequence ID" value="CAG8840598.1"/>
    <property type="molecule type" value="Genomic_DNA"/>
</dbReference>
<keyword evidence="1" id="KW-1133">Transmembrane helix</keyword>
<gene>
    <name evidence="2" type="ORF">CPELLU_LOCUS22037</name>
</gene>
<feature type="non-terminal residue" evidence="2">
    <location>
        <position position="1"/>
    </location>
</feature>
<organism evidence="2 3">
    <name type="scientific">Cetraspora pellucida</name>
    <dbReference type="NCBI Taxonomy" id="1433469"/>
    <lineage>
        <taxon>Eukaryota</taxon>
        <taxon>Fungi</taxon>
        <taxon>Fungi incertae sedis</taxon>
        <taxon>Mucoromycota</taxon>
        <taxon>Glomeromycotina</taxon>
        <taxon>Glomeromycetes</taxon>
        <taxon>Diversisporales</taxon>
        <taxon>Gigasporaceae</taxon>
        <taxon>Cetraspora</taxon>
    </lineage>
</organism>
<evidence type="ECO:0000313" key="3">
    <source>
        <dbReference type="Proteomes" id="UP000789759"/>
    </source>
</evidence>
<reference evidence="2" key="1">
    <citation type="submission" date="2021-06" db="EMBL/GenBank/DDBJ databases">
        <authorList>
            <person name="Kallberg Y."/>
            <person name="Tangrot J."/>
            <person name="Rosling A."/>
        </authorList>
    </citation>
    <scope>NUCLEOTIDE SEQUENCE</scope>
    <source>
        <strain evidence="2">FL966</strain>
    </source>
</reference>
<evidence type="ECO:0000313" key="2">
    <source>
        <dbReference type="EMBL" id="CAG8840598.1"/>
    </source>
</evidence>
<name>A0A9N9KK09_9GLOM</name>
<proteinExistence type="predicted"/>
<comment type="caution">
    <text evidence="2">The sequence shown here is derived from an EMBL/GenBank/DDBJ whole genome shotgun (WGS) entry which is preliminary data.</text>
</comment>
<protein>
    <submittedName>
        <fullName evidence="2">16744_t:CDS:1</fullName>
    </submittedName>
</protein>